<evidence type="ECO:0000313" key="2">
    <source>
        <dbReference type="EMBL" id="KAF1745968.1"/>
    </source>
</evidence>
<evidence type="ECO:0000313" key="3">
    <source>
        <dbReference type="Proteomes" id="UP000483820"/>
    </source>
</evidence>
<dbReference type="GeneID" id="78777429"/>
<dbReference type="KEGG" id="crq:GCK72_022417"/>
<gene>
    <name evidence="2" type="ORF">GCK72_022417</name>
</gene>
<protein>
    <submittedName>
        <fullName evidence="2">Uncharacterized protein</fullName>
    </submittedName>
</protein>
<feature type="region of interest" description="Disordered" evidence="1">
    <location>
        <begin position="587"/>
        <end position="622"/>
    </location>
</feature>
<name>A0A6A5FTP6_CAERE</name>
<proteinExistence type="predicted"/>
<organism evidence="2 3">
    <name type="scientific">Caenorhabditis remanei</name>
    <name type="common">Caenorhabditis vulgaris</name>
    <dbReference type="NCBI Taxonomy" id="31234"/>
    <lineage>
        <taxon>Eukaryota</taxon>
        <taxon>Metazoa</taxon>
        <taxon>Ecdysozoa</taxon>
        <taxon>Nematoda</taxon>
        <taxon>Chromadorea</taxon>
        <taxon>Rhabditida</taxon>
        <taxon>Rhabditina</taxon>
        <taxon>Rhabditomorpha</taxon>
        <taxon>Rhabditoidea</taxon>
        <taxon>Rhabditidae</taxon>
        <taxon>Peloderinae</taxon>
        <taxon>Caenorhabditis</taxon>
    </lineage>
</organism>
<evidence type="ECO:0000256" key="1">
    <source>
        <dbReference type="SAM" id="MobiDB-lite"/>
    </source>
</evidence>
<feature type="compositionally biased region" description="Low complexity" evidence="1">
    <location>
        <begin position="605"/>
        <end position="622"/>
    </location>
</feature>
<dbReference type="PANTHER" id="PTHR47645">
    <property type="entry name" value="PROTEIN CBG08267"/>
    <property type="match status" value="1"/>
</dbReference>
<sequence>MLILLWLTTRQILDSHLTDKICRFINTISPPLRDLVGTQFPALFTMKFHVFIDHMAPSISYHGSPLLSSAAPFERLNQTMGRSSNAYTTRTLLNISNRFLAMRRAGQHCIDVSDLKNLHPPATMSALCIESSLNHVGGKEEKVPLSEKEKLFLIQFPPDELVFSIDIEPTTSEKNQKQLGNNKKQFIYNNPEAVQQKYPYMKPYPKTEFHESEDDEESSGDENELMQSGADTRKRYDQERFHERESMDMDDYSDSDPTPSIYRQKTKQRIETNESFSLRKHLNDSERRTSSIDILKEAIDSGSVLEIGTTIREGFRNNTLSEIQIEEVCKSTRKPNISLLQFHRELETCDVDHHNSISMGQMFLTKWAMTESHDINKLKASVSSLASSFSEQTKLGTLSKRTLETEHVIPSSGKFPRMDLVSVYNKSSLVGDTAFSQMTFFLTRVFKSILNPSYEIWFYTYRPKCVRPADKHFSMFPECIADSLIDFAYDAIGVHLPNHLLHGEVDAEGEFVKKMKLTDKLSEIQRRRKDREMISDTMKSAIGQMLNYLRDYHFNIETGDLDNCRLRSMCRTHLTWKDLKAFRDQARENSNDPESFNVEDVVGFASKNNKASKNTSNGHDQG</sequence>
<feature type="region of interest" description="Disordered" evidence="1">
    <location>
        <begin position="197"/>
        <end position="275"/>
    </location>
</feature>
<dbReference type="AlphaFoldDB" id="A0A6A5FTP6"/>
<dbReference type="EMBL" id="WUAV01000006">
    <property type="protein sequence ID" value="KAF1745968.1"/>
    <property type="molecule type" value="Genomic_DNA"/>
</dbReference>
<feature type="compositionally biased region" description="Basic and acidic residues" evidence="1">
    <location>
        <begin position="231"/>
        <end position="247"/>
    </location>
</feature>
<dbReference type="CTD" id="78777429"/>
<dbReference type="Proteomes" id="UP000483820">
    <property type="component" value="Chromosome X"/>
</dbReference>
<feature type="compositionally biased region" description="Acidic residues" evidence="1">
    <location>
        <begin position="211"/>
        <end position="224"/>
    </location>
</feature>
<reference evidence="2 3" key="1">
    <citation type="submission" date="2019-12" db="EMBL/GenBank/DDBJ databases">
        <title>Chromosome-level assembly of the Caenorhabditis remanei genome.</title>
        <authorList>
            <person name="Teterina A.A."/>
            <person name="Willis J.H."/>
            <person name="Phillips P.C."/>
        </authorList>
    </citation>
    <scope>NUCLEOTIDE SEQUENCE [LARGE SCALE GENOMIC DNA]</scope>
    <source>
        <strain evidence="2 3">PX506</strain>
        <tissue evidence="2">Whole organism</tissue>
    </source>
</reference>
<dbReference type="PANTHER" id="PTHR47645:SF1">
    <property type="entry name" value="C2H2-TYPE DOMAIN-CONTAINING PROTEIN-RELATED"/>
    <property type="match status" value="1"/>
</dbReference>
<dbReference type="RefSeq" id="XP_053578377.1">
    <property type="nucleotide sequence ID" value="XM_053734811.1"/>
</dbReference>
<comment type="caution">
    <text evidence="2">The sequence shown here is derived from an EMBL/GenBank/DDBJ whole genome shotgun (WGS) entry which is preliminary data.</text>
</comment>
<accession>A0A6A5FTP6</accession>